<evidence type="ECO:0000313" key="4">
    <source>
        <dbReference type="EMBL" id="BBU80673.1"/>
    </source>
</evidence>
<keyword evidence="1" id="KW-0560">Oxidoreductase</keyword>
<dbReference type="SUPFAM" id="SSF51735">
    <property type="entry name" value="NAD(P)-binding Rossmann-fold domains"/>
    <property type="match status" value="1"/>
</dbReference>
<evidence type="ECO:0000313" key="5">
    <source>
        <dbReference type="Proteomes" id="UP000467488"/>
    </source>
</evidence>
<dbReference type="Pfam" id="PF03446">
    <property type="entry name" value="NAD_binding_2"/>
    <property type="match status" value="1"/>
</dbReference>
<dbReference type="GO" id="GO:0008442">
    <property type="term" value="F:3-hydroxyisobutyrate dehydrogenase activity"/>
    <property type="evidence" value="ECO:0007669"/>
    <property type="project" value="TreeGrafter"/>
</dbReference>
<dbReference type="GO" id="GO:0050661">
    <property type="term" value="F:NADP binding"/>
    <property type="evidence" value="ECO:0007669"/>
    <property type="project" value="InterPro"/>
</dbReference>
<proteinExistence type="predicted"/>
<evidence type="ECO:0000256" key="1">
    <source>
        <dbReference type="ARBA" id="ARBA00023002"/>
    </source>
</evidence>
<dbReference type="Gene3D" id="3.40.50.720">
    <property type="entry name" value="NAD(P)-binding Rossmann-like Domain"/>
    <property type="match status" value="1"/>
</dbReference>
<dbReference type="InterPro" id="IPR006115">
    <property type="entry name" value="6PGDH_NADP-bd"/>
</dbReference>
<gene>
    <name evidence="4" type="ORF">EIMP300_20730</name>
</gene>
<dbReference type="InterPro" id="IPR036291">
    <property type="entry name" value="NAD(P)-bd_dom_sf"/>
</dbReference>
<evidence type="ECO:0000256" key="2">
    <source>
        <dbReference type="ARBA" id="ARBA00023027"/>
    </source>
</evidence>
<name>A0A8S0FKE7_ECOLX</name>
<dbReference type="AlphaFoldDB" id="A0A8S0FKE7"/>
<dbReference type="Proteomes" id="UP000467488">
    <property type="component" value="Chromosome"/>
</dbReference>
<dbReference type="EMBL" id="AP022360">
    <property type="protein sequence ID" value="BBU80673.1"/>
    <property type="molecule type" value="Genomic_DNA"/>
</dbReference>
<reference evidence="4 5" key="1">
    <citation type="submission" date="2020-01" db="EMBL/GenBank/DDBJ databases">
        <title>Dynamics of blaIMP-6 dissemination in carbapenem resistant Enterobacteriacea isolated from regional surveillance in Osaka, Japan.</title>
        <authorList>
            <person name="Abe R."/>
            <person name="Akeda Y."/>
            <person name="Sugawara Y."/>
            <person name="Yamamoto N."/>
            <person name="Tomono K."/>
            <person name="Takeuchi D."/>
            <person name="Kawahara R."/>
            <person name="Hamada S."/>
        </authorList>
    </citation>
    <scope>NUCLEOTIDE SEQUENCE [LARGE SCALE GENOMIC DNA]</scope>
    <source>
        <strain evidence="4 5">E300</strain>
    </source>
</reference>
<dbReference type="GO" id="GO:0006574">
    <property type="term" value="P:L-valine catabolic process"/>
    <property type="evidence" value="ECO:0007669"/>
    <property type="project" value="TreeGrafter"/>
</dbReference>
<dbReference type="PROSITE" id="PS00895">
    <property type="entry name" value="3_HYDROXYISOBUT_DH"/>
    <property type="match status" value="1"/>
</dbReference>
<dbReference type="InterPro" id="IPR002204">
    <property type="entry name" value="3-OH-isobutyrate_DH-rel_CS"/>
</dbReference>
<protein>
    <recommendedName>
        <fullName evidence="3">6-phosphogluconate dehydrogenase NADP-binding domain-containing protein</fullName>
    </recommendedName>
</protein>
<dbReference type="PANTHER" id="PTHR22981:SF7">
    <property type="entry name" value="3-HYDROXYISOBUTYRATE DEHYDROGENASE, MITOCHONDRIAL"/>
    <property type="match status" value="1"/>
</dbReference>
<keyword evidence="2" id="KW-0520">NAD</keyword>
<accession>A0A8S0FKE7</accession>
<organism evidence="4 5">
    <name type="scientific">Escherichia coli</name>
    <dbReference type="NCBI Taxonomy" id="562"/>
    <lineage>
        <taxon>Bacteria</taxon>
        <taxon>Pseudomonadati</taxon>
        <taxon>Pseudomonadota</taxon>
        <taxon>Gammaproteobacteria</taxon>
        <taxon>Enterobacterales</taxon>
        <taxon>Enterobacteriaceae</taxon>
        <taxon>Escherichia</taxon>
    </lineage>
</organism>
<feature type="domain" description="6-phosphogluconate dehydrogenase NADP-binding" evidence="3">
    <location>
        <begin position="7"/>
        <end position="92"/>
    </location>
</feature>
<evidence type="ECO:0000259" key="3">
    <source>
        <dbReference type="Pfam" id="PF03446"/>
    </source>
</evidence>
<dbReference type="PANTHER" id="PTHR22981">
    <property type="entry name" value="3-HYDROXYISOBUTYRATE DEHYDROGENASE-RELATED"/>
    <property type="match status" value="1"/>
</dbReference>
<sequence length="109" mass="11723">MIDMTMKVGFIGLGIMGKPMSKNLLKAGYSLVVADRNPEAIADVIAAGAETAATAKAIAEQCDVIITMLPNSPHVKEVALGENGIIVILRREARYGIDRYEFYRTAGKP</sequence>